<organism evidence="2 3">
    <name type="scientific">Tripterygium wilfordii</name>
    <name type="common">Thunder God vine</name>
    <dbReference type="NCBI Taxonomy" id="458696"/>
    <lineage>
        <taxon>Eukaryota</taxon>
        <taxon>Viridiplantae</taxon>
        <taxon>Streptophyta</taxon>
        <taxon>Embryophyta</taxon>
        <taxon>Tracheophyta</taxon>
        <taxon>Spermatophyta</taxon>
        <taxon>Magnoliopsida</taxon>
        <taxon>eudicotyledons</taxon>
        <taxon>Gunneridae</taxon>
        <taxon>Pentapetalae</taxon>
        <taxon>rosids</taxon>
        <taxon>fabids</taxon>
        <taxon>Celastrales</taxon>
        <taxon>Celastraceae</taxon>
        <taxon>Tripterygium</taxon>
    </lineage>
</organism>
<evidence type="ECO:0000256" key="1">
    <source>
        <dbReference type="SAM" id="Phobius"/>
    </source>
</evidence>
<feature type="transmembrane region" description="Helical" evidence="1">
    <location>
        <begin position="277"/>
        <end position="299"/>
    </location>
</feature>
<evidence type="ECO:0000313" key="2">
    <source>
        <dbReference type="EMBL" id="KAF5749274.1"/>
    </source>
</evidence>
<reference evidence="2 3" key="1">
    <citation type="journal article" date="2020" name="Nat. Commun.">
        <title>Genome of Tripterygium wilfordii and identification of cytochrome P450 involved in triptolide biosynthesis.</title>
        <authorList>
            <person name="Tu L."/>
            <person name="Su P."/>
            <person name="Zhang Z."/>
            <person name="Gao L."/>
            <person name="Wang J."/>
            <person name="Hu T."/>
            <person name="Zhou J."/>
            <person name="Zhang Y."/>
            <person name="Zhao Y."/>
            <person name="Liu Y."/>
            <person name="Song Y."/>
            <person name="Tong Y."/>
            <person name="Lu Y."/>
            <person name="Yang J."/>
            <person name="Xu C."/>
            <person name="Jia M."/>
            <person name="Peters R.J."/>
            <person name="Huang L."/>
            <person name="Gao W."/>
        </authorList>
    </citation>
    <scope>NUCLEOTIDE SEQUENCE [LARGE SCALE GENOMIC DNA]</scope>
    <source>
        <strain evidence="3">cv. XIE 37</strain>
        <tissue evidence="2">Leaf</tissue>
    </source>
</reference>
<dbReference type="EMBL" id="JAAARO010000004">
    <property type="protein sequence ID" value="KAF5749274.1"/>
    <property type="molecule type" value="Genomic_DNA"/>
</dbReference>
<keyword evidence="1" id="KW-1133">Transmembrane helix</keyword>
<keyword evidence="1" id="KW-0472">Membrane</keyword>
<accession>A0A7J7DT05</accession>
<dbReference type="PANTHER" id="PTHR36802:SF1">
    <property type="entry name" value="OS02G0815400 PROTEIN"/>
    <property type="match status" value="1"/>
</dbReference>
<dbReference type="FunCoup" id="A0A7J7DT05">
    <property type="interactions" value="1914"/>
</dbReference>
<dbReference type="PANTHER" id="PTHR36802">
    <property type="entry name" value="OS02G0815400 PROTEIN"/>
    <property type="match status" value="1"/>
</dbReference>
<protein>
    <submittedName>
        <fullName evidence="2">Uncharacterized protein</fullName>
    </submittedName>
</protein>
<dbReference type="AlphaFoldDB" id="A0A7J7DT05"/>
<dbReference type="GO" id="GO:0009507">
    <property type="term" value="C:chloroplast"/>
    <property type="evidence" value="ECO:0007669"/>
    <property type="project" value="TreeGrafter"/>
</dbReference>
<comment type="caution">
    <text evidence="2">The sequence shown here is derived from an EMBL/GenBank/DDBJ whole genome shotgun (WGS) entry which is preliminary data.</text>
</comment>
<evidence type="ECO:0000313" key="3">
    <source>
        <dbReference type="Proteomes" id="UP000593562"/>
    </source>
</evidence>
<dbReference type="InParanoid" id="A0A7J7DT05"/>
<proteinExistence type="predicted"/>
<sequence>MASSYFLRPLQTLFSPSSTHALLFLHHPHYFPYPSSLKPITHKKLLMSKSLTVPFALTESDSPKYLDPYPQSLLQELSDSFNLPEDYFAKLPRDLRLDLNDAAFDLSNGAIIDECGRELGETLLNLSRAWELADTSTSYALTRKFPMLESSLSGNAKSAFGRRLVSAGRRFKSMGQYGQGELQKIADVMIKTGNLLSASSTPTTTYEQPKEETRVLKFGDLQVEVTPQRANIGAIIGIVFGILSWELAQGIQGIPESSLEYANDNALLLAKSLRGTLLALCYSSALLSAFTALSLFVLATQLKTKEK</sequence>
<dbReference type="Proteomes" id="UP000593562">
    <property type="component" value="Unassembled WGS sequence"/>
</dbReference>
<keyword evidence="3" id="KW-1185">Reference proteome</keyword>
<gene>
    <name evidence="2" type="ORF">HS088_TW04G01239</name>
</gene>
<name>A0A7J7DT05_TRIWF</name>
<keyword evidence="1" id="KW-0812">Transmembrane</keyword>